<dbReference type="AlphaFoldDB" id="B6HI00"/>
<dbReference type="HOGENOM" id="CLU_1086258_0_0_1"/>
<proteinExistence type="predicted"/>
<feature type="transmembrane region" description="Helical" evidence="1">
    <location>
        <begin position="131"/>
        <end position="164"/>
    </location>
</feature>
<name>B6HI00_PENRW</name>
<gene>
    <name evidence="2" type="ORF">Pc21g05690</name>
    <name evidence="2" type="ORF">PCH_Pc21g05690</name>
</gene>
<dbReference type="VEuPathDB" id="FungiDB:PCH_Pc21g05690"/>
<evidence type="ECO:0000313" key="3">
    <source>
        <dbReference type="Proteomes" id="UP000000724"/>
    </source>
</evidence>
<protein>
    <submittedName>
        <fullName evidence="2">Pc21g05690 protein</fullName>
    </submittedName>
</protein>
<evidence type="ECO:0000256" key="1">
    <source>
        <dbReference type="SAM" id="Phobius"/>
    </source>
</evidence>
<sequence>MNWTGLVGTCKSRPTSFRLGFEQIRPASEVDVDDPFRPIPTSLDVRVLASCHSEVRELKRDGNPTVEGYFQSELGDACFPTELSLHDGIEHSLVSCGSYRPNNFGNRRLWYFSIQFVNPLTSTTGKKRYSLLTVLCTLLFTIPTLYAFAVAICTFSLAAPYLALAPVYIPQFERQFVIPTVEILWTSLWLTVLAAQADAFSSPLEYTPSLGSSQCIITLAAIEWYVLEASIMIDVHSLSTCRTVPLGYQLLTSSHM</sequence>
<organism evidence="2 3">
    <name type="scientific">Penicillium rubens (strain ATCC 28089 / DSM 1075 / NRRL 1951 / Wisconsin 54-1255)</name>
    <name type="common">Penicillium chrysogenum</name>
    <dbReference type="NCBI Taxonomy" id="500485"/>
    <lineage>
        <taxon>Eukaryota</taxon>
        <taxon>Fungi</taxon>
        <taxon>Dikarya</taxon>
        <taxon>Ascomycota</taxon>
        <taxon>Pezizomycotina</taxon>
        <taxon>Eurotiomycetes</taxon>
        <taxon>Eurotiomycetidae</taxon>
        <taxon>Eurotiales</taxon>
        <taxon>Aspergillaceae</taxon>
        <taxon>Penicillium</taxon>
        <taxon>Penicillium chrysogenum species complex</taxon>
    </lineage>
</organism>
<evidence type="ECO:0000313" key="2">
    <source>
        <dbReference type="EMBL" id="CAP95466.1"/>
    </source>
</evidence>
<dbReference type="OrthoDB" id="10535741at2759"/>
<keyword evidence="1" id="KW-0472">Membrane</keyword>
<accession>B6HI00</accession>
<keyword evidence="1" id="KW-0812">Transmembrane</keyword>
<dbReference type="BioCyc" id="PCHR:PC21G05690-MONOMER"/>
<dbReference type="EMBL" id="AM920436">
    <property type="protein sequence ID" value="CAP95466.1"/>
    <property type="molecule type" value="Genomic_DNA"/>
</dbReference>
<keyword evidence="3" id="KW-1185">Reference proteome</keyword>
<dbReference type="Proteomes" id="UP000000724">
    <property type="component" value="Contig Pc00c21"/>
</dbReference>
<keyword evidence="1" id="KW-1133">Transmembrane helix</keyword>
<reference evidence="2 3" key="1">
    <citation type="journal article" date="2008" name="Nat. Biotechnol.">
        <title>Genome sequencing and analysis of the filamentous fungus Penicillium chrysogenum.</title>
        <authorList>
            <person name="van den Berg M.A."/>
            <person name="Albang R."/>
            <person name="Albermann K."/>
            <person name="Badger J.H."/>
            <person name="Daran J.-M."/>
            <person name="Driessen A.J.M."/>
            <person name="Garcia-Estrada C."/>
            <person name="Fedorova N.D."/>
            <person name="Harris D.M."/>
            <person name="Heijne W.H.M."/>
            <person name="Joardar V.S."/>
            <person name="Kiel J.A.K.W."/>
            <person name="Kovalchuk A."/>
            <person name="Martin J.F."/>
            <person name="Nierman W.C."/>
            <person name="Nijland J.G."/>
            <person name="Pronk J.T."/>
            <person name="Roubos J.A."/>
            <person name="van der Klei I.J."/>
            <person name="van Peij N.N.M.E."/>
            <person name="Veenhuis M."/>
            <person name="von Doehren H."/>
            <person name="Wagner C."/>
            <person name="Wortman J.R."/>
            <person name="Bovenberg R.A.L."/>
        </authorList>
    </citation>
    <scope>NUCLEOTIDE SEQUENCE [LARGE SCALE GENOMIC DNA]</scope>
    <source>
        <strain evidence="3">ATCC 28089 / DSM 1075 / NRRL 1951 / Wisconsin 54-1255</strain>
    </source>
</reference>